<dbReference type="InterPro" id="IPR004045">
    <property type="entry name" value="Glutathione_S-Trfase_N"/>
</dbReference>
<proteinExistence type="predicted"/>
<reference evidence="2" key="2">
    <citation type="journal article" date="2020" name="Nat. Commun.">
        <title>Large-scale genome sequencing of mycorrhizal fungi provides insights into the early evolution of symbiotic traits.</title>
        <authorList>
            <person name="Miyauchi S."/>
            <person name="Kiss E."/>
            <person name="Kuo A."/>
            <person name="Drula E."/>
            <person name="Kohler A."/>
            <person name="Sanchez-Garcia M."/>
            <person name="Morin E."/>
            <person name="Andreopoulos B."/>
            <person name="Barry K.W."/>
            <person name="Bonito G."/>
            <person name="Buee M."/>
            <person name="Carver A."/>
            <person name="Chen C."/>
            <person name="Cichocki N."/>
            <person name="Clum A."/>
            <person name="Culley D."/>
            <person name="Crous P.W."/>
            <person name="Fauchery L."/>
            <person name="Girlanda M."/>
            <person name="Hayes R.D."/>
            <person name="Keri Z."/>
            <person name="LaButti K."/>
            <person name="Lipzen A."/>
            <person name="Lombard V."/>
            <person name="Magnuson J."/>
            <person name="Maillard F."/>
            <person name="Murat C."/>
            <person name="Nolan M."/>
            <person name="Ohm R.A."/>
            <person name="Pangilinan J."/>
            <person name="Pereira M.F."/>
            <person name="Perotto S."/>
            <person name="Peter M."/>
            <person name="Pfister S."/>
            <person name="Riley R."/>
            <person name="Sitrit Y."/>
            <person name="Stielow J.B."/>
            <person name="Szollosi G."/>
            <person name="Zifcakova L."/>
            <person name="Stursova M."/>
            <person name="Spatafora J.W."/>
            <person name="Tedersoo L."/>
            <person name="Vaario L.M."/>
            <person name="Yamada A."/>
            <person name="Yan M."/>
            <person name="Wang P."/>
            <person name="Xu J."/>
            <person name="Bruns T."/>
            <person name="Baldrian P."/>
            <person name="Vilgalys R."/>
            <person name="Dunand C."/>
            <person name="Henrissat B."/>
            <person name="Grigoriev I.V."/>
            <person name="Hibbett D."/>
            <person name="Nagy L.G."/>
            <person name="Martin F.M."/>
        </authorList>
    </citation>
    <scope>NUCLEOTIDE SEQUENCE</scope>
    <source>
        <strain evidence="2">Prilba</strain>
    </source>
</reference>
<sequence length="272" mass="29721">MSKPILYTFPGSVWAAAPHLALPELGIDADFSEVNLLEAANFDPEFLKLNPNATVPTLTHGGKSYRSTAEVIDYLASISSTKVAPETSITKVVHEERIDPNFALYAARNDEELVQVSGSFSNVFTTTRLGHLKRYAATPEAQANKPFYDGRITKLSSLHAVLNGQAADDAKQGFFSTSTALWDNVKDFLVETLPAAIAEGPFIGGARPGMDDFHVAVWLARIAWVSGAQKSEEGVSVLEKRFGPLPKKVKAYWAAWIARDSWVKAYPENALH</sequence>
<evidence type="ECO:0000313" key="3">
    <source>
        <dbReference type="Proteomes" id="UP000759537"/>
    </source>
</evidence>
<comment type="caution">
    <text evidence="2">The sequence shown here is derived from an EMBL/GenBank/DDBJ whole genome shotgun (WGS) entry which is preliminary data.</text>
</comment>
<evidence type="ECO:0000313" key="2">
    <source>
        <dbReference type="EMBL" id="KAF8486873.1"/>
    </source>
</evidence>
<dbReference type="Gene3D" id="3.40.30.10">
    <property type="entry name" value="Glutaredoxin"/>
    <property type="match status" value="1"/>
</dbReference>
<dbReference type="SUPFAM" id="SSF52833">
    <property type="entry name" value="Thioredoxin-like"/>
    <property type="match status" value="1"/>
</dbReference>
<accession>A0A9P5N531</accession>
<dbReference type="PANTHER" id="PTHR43968">
    <property type="match status" value="1"/>
</dbReference>
<feature type="domain" description="GST N-terminal" evidence="1">
    <location>
        <begin position="2"/>
        <end position="83"/>
    </location>
</feature>
<evidence type="ECO:0000259" key="1">
    <source>
        <dbReference type="PROSITE" id="PS50404"/>
    </source>
</evidence>
<dbReference type="PANTHER" id="PTHR43968:SF8">
    <property type="entry name" value="S-TRANSFERASE, PUTATIVE (AFU_ORTHOLOGUE AFUA_2G00590)-RELATED"/>
    <property type="match status" value="1"/>
</dbReference>
<dbReference type="Proteomes" id="UP000759537">
    <property type="component" value="Unassembled WGS sequence"/>
</dbReference>
<dbReference type="InterPro" id="IPR036282">
    <property type="entry name" value="Glutathione-S-Trfase_C_sf"/>
</dbReference>
<gene>
    <name evidence="2" type="ORF">DFH94DRAFT_849410</name>
</gene>
<dbReference type="Pfam" id="PF13417">
    <property type="entry name" value="GST_N_3"/>
    <property type="match status" value="1"/>
</dbReference>
<protein>
    <recommendedName>
        <fullName evidence="1">GST N-terminal domain-containing protein</fullName>
    </recommendedName>
</protein>
<organism evidence="2 3">
    <name type="scientific">Russula ochroleuca</name>
    <dbReference type="NCBI Taxonomy" id="152965"/>
    <lineage>
        <taxon>Eukaryota</taxon>
        <taxon>Fungi</taxon>
        <taxon>Dikarya</taxon>
        <taxon>Basidiomycota</taxon>
        <taxon>Agaricomycotina</taxon>
        <taxon>Agaricomycetes</taxon>
        <taxon>Russulales</taxon>
        <taxon>Russulaceae</taxon>
        <taxon>Russula</taxon>
    </lineage>
</organism>
<dbReference type="EMBL" id="WHVB01000001">
    <property type="protein sequence ID" value="KAF8486873.1"/>
    <property type="molecule type" value="Genomic_DNA"/>
</dbReference>
<name>A0A9P5N531_9AGAM</name>
<dbReference type="PROSITE" id="PS50404">
    <property type="entry name" value="GST_NTER"/>
    <property type="match status" value="1"/>
</dbReference>
<reference evidence="2" key="1">
    <citation type="submission" date="2019-10" db="EMBL/GenBank/DDBJ databases">
        <authorList>
            <consortium name="DOE Joint Genome Institute"/>
            <person name="Kuo A."/>
            <person name="Miyauchi S."/>
            <person name="Kiss E."/>
            <person name="Drula E."/>
            <person name="Kohler A."/>
            <person name="Sanchez-Garcia M."/>
            <person name="Andreopoulos B."/>
            <person name="Barry K.W."/>
            <person name="Bonito G."/>
            <person name="Buee M."/>
            <person name="Carver A."/>
            <person name="Chen C."/>
            <person name="Cichocki N."/>
            <person name="Clum A."/>
            <person name="Culley D."/>
            <person name="Crous P.W."/>
            <person name="Fauchery L."/>
            <person name="Girlanda M."/>
            <person name="Hayes R."/>
            <person name="Keri Z."/>
            <person name="LaButti K."/>
            <person name="Lipzen A."/>
            <person name="Lombard V."/>
            <person name="Magnuson J."/>
            <person name="Maillard F."/>
            <person name="Morin E."/>
            <person name="Murat C."/>
            <person name="Nolan M."/>
            <person name="Ohm R."/>
            <person name="Pangilinan J."/>
            <person name="Pereira M."/>
            <person name="Perotto S."/>
            <person name="Peter M."/>
            <person name="Riley R."/>
            <person name="Sitrit Y."/>
            <person name="Stielow B."/>
            <person name="Szollosi G."/>
            <person name="Zifcakova L."/>
            <person name="Stursova M."/>
            <person name="Spatafora J.W."/>
            <person name="Tedersoo L."/>
            <person name="Vaario L.-M."/>
            <person name="Yamada A."/>
            <person name="Yan M."/>
            <person name="Wang P."/>
            <person name="Xu J."/>
            <person name="Bruns T."/>
            <person name="Baldrian P."/>
            <person name="Vilgalys R."/>
            <person name="Henrissat B."/>
            <person name="Grigoriev I.V."/>
            <person name="Hibbett D."/>
            <person name="Nagy L.G."/>
            <person name="Martin F.M."/>
        </authorList>
    </citation>
    <scope>NUCLEOTIDE SEQUENCE</scope>
    <source>
        <strain evidence="2">Prilba</strain>
    </source>
</reference>
<dbReference type="InterPro" id="IPR036249">
    <property type="entry name" value="Thioredoxin-like_sf"/>
</dbReference>
<dbReference type="SUPFAM" id="SSF47616">
    <property type="entry name" value="GST C-terminal domain-like"/>
    <property type="match status" value="1"/>
</dbReference>
<dbReference type="AlphaFoldDB" id="A0A9P5N531"/>
<dbReference type="InterPro" id="IPR050983">
    <property type="entry name" value="GST_Omega/HSP26"/>
</dbReference>
<keyword evidence="3" id="KW-1185">Reference proteome</keyword>
<dbReference type="GO" id="GO:0005737">
    <property type="term" value="C:cytoplasm"/>
    <property type="evidence" value="ECO:0007669"/>
    <property type="project" value="TreeGrafter"/>
</dbReference>
<dbReference type="OrthoDB" id="412788at2759"/>